<reference evidence="3 4" key="1">
    <citation type="submission" date="2016-08" db="EMBL/GenBank/DDBJ databases">
        <title>Complete Genome Sequence Of The Indigo Reducing Clostridium isatidis DSM15098.</title>
        <authorList>
            <person name="Little G.T."/>
            <person name="Minton N.P."/>
        </authorList>
    </citation>
    <scope>NUCLEOTIDE SEQUENCE [LARGE SCALE GENOMIC DNA]</scope>
    <source>
        <strain evidence="3 4">DSM 15098</strain>
    </source>
</reference>
<gene>
    <name evidence="3" type="ORF">BEN51_11150</name>
</gene>
<evidence type="ECO:0000313" key="4">
    <source>
        <dbReference type="Proteomes" id="UP000264883"/>
    </source>
</evidence>
<dbReference type="PANTHER" id="PTHR30337:SF7">
    <property type="entry name" value="PHOSPHOESTERASE"/>
    <property type="match status" value="1"/>
</dbReference>
<dbReference type="Proteomes" id="UP000264883">
    <property type="component" value="Chromosome"/>
</dbReference>
<evidence type="ECO:0000313" key="3">
    <source>
        <dbReference type="EMBL" id="ASW44022.1"/>
    </source>
</evidence>
<dbReference type="InterPro" id="IPR041796">
    <property type="entry name" value="Mre11_N"/>
</dbReference>
<evidence type="ECO:0000256" key="1">
    <source>
        <dbReference type="ARBA" id="ARBA00022801"/>
    </source>
</evidence>
<dbReference type="InterPro" id="IPR004843">
    <property type="entry name" value="Calcineurin-like_PHP"/>
</dbReference>
<dbReference type="InterPro" id="IPR050535">
    <property type="entry name" value="DNA_Repair-Maintenance_Comp"/>
</dbReference>
<accession>A0A343JER4</accession>
<feature type="domain" description="Calcineurin-like phosphoesterase" evidence="2">
    <location>
        <begin position="5"/>
        <end position="195"/>
    </location>
</feature>
<dbReference type="RefSeq" id="WP_119866149.1">
    <property type="nucleotide sequence ID" value="NZ_CP016786.1"/>
</dbReference>
<dbReference type="KEGG" id="cia:BEN51_11150"/>
<organism evidence="3 4">
    <name type="scientific">Clostridium isatidis</name>
    <dbReference type="NCBI Taxonomy" id="182773"/>
    <lineage>
        <taxon>Bacteria</taxon>
        <taxon>Bacillati</taxon>
        <taxon>Bacillota</taxon>
        <taxon>Clostridia</taxon>
        <taxon>Eubacteriales</taxon>
        <taxon>Clostridiaceae</taxon>
        <taxon>Clostridium</taxon>
    </lineage>
</organism>
<dbReference type="OrthoDB" id="9773856at2"/>
<proteinExistence type="predicted"/>
<dbReference type="PANTHER" id="PTHR30337">
    <property type="entry name" value="COMPONENT OF ATP-DEPENDENT DSDNA EXONUCLEASE"/>
    <property type="match status" value="1"/>
</dbReference>
<dbReference type="EMBL" id="CP016786">
    <property type="protein sequence ID" value="ASW44022.1"/>
    <property type="molecule type" value="Genomic_DNA"/>
</dbReference>
<name>A0A343JER4_9CLOT</name>
<keyword evidence="4" id="KW-1185">Reference proteome</keyword>
<dbReference type="InterPro" id="IPR029052">
    <property type="entry name" value="Metallo-depent_PP-like"/>
</dbReference>
<dbReference type="Pfam" id="PF00149">
    <property type="entry name" value="Metallophos"/>
    <property type="match status" value="1"/>
</dbReference>
<evidence type="ECO:0000259" key="2">
    <source>
        <dbReference type="Pfam" id="PF00149"/>
    </source>
</evidence>
<dbReference type="GO" id="GO:0016787">
    <property type="term" value="F:hydrolase activity"/>
    <property type="evidence" value="ECO:0007669"/>
    <property type="project" value="UniProtKB-KW"/>
</dbReference>
<dbReference type="CDD" id="cd00840">
    <property type="entry name" value="MPP_Mre11_N"/>
    <property type="match status" value="1"/>
</dbReference>
<protein>
    <submittedName>
        <fullName evidence="3">Phosphoesterase</fullName>
    </submittedName>
</protein>
<dbReference type="SUPFAM" id="SSF56300">
    <property type="entry name" value="Metallo-dependent phosphatases"/>
    <property type="match status" value="1"/>
</dbReference>
<dbReference type="AlphaFoldDB" id="A0A343JER4"/>
<sequence>MKKVRILQAGDLHFDTPFKELNKNLSLISKEELLEVFSKIIDLCIDNSVDIFLLTGDIFDNLTVDKKTLIYIKKEFERIPNIRVFISPGNHDPYNDKSFYKLIDWPENVYIFTSQEIERVIIEDLKTVVWGAAFNSNYIRKSLLKNINVINDYINIMTIHADISNNDEGNEYNPITLKDIGNSNLDYIAIGHRHNFSAIQKEKNTYYAYAGCPQGRGFDEIGDKGVIIGEISKDTVDLKFKRTSKRNYYVVEIDISNSMTYEEIKAKILEKIKEEDRKQNFYKIILKGEVEAFINLNENVILEKIRDYFYYVKVIDKTEVKLNFDKIAEDYSIKGVYARKLLEMSKNQELDQELIKMALKIGIQSLSSGEVNLDDY</sequence>
<dbReference type="Gene3D" id="3.60.21.10">
    <property type="match status" value="1"/>
</dbReference>
<keyword evidence="1" id="KW-0378">Hydrolase</keyword>